<evidence type="ECO:0000313" key="3">
    <source>
        <dbReference type="Proteomes" id="UP000446866"/>
    </source>
</evidence>
<dbReference type="Pfam" id="PF03551">
    <property type="entry name" value="PadR"/>
    <property type="match status" value="1"/>
</dbReference>
<dbReference type="InterPro" id="IPR036390">
    <property type="entry name" value="WH_DNA-bd_sf"/>
</dbReference>
<name>A0A845QJM8_9FIRM</name>
<dbReference type="Proteomes" id="UP000446866">
    <property type="component" value="Unassembled WGS sequence"/>
</dbReference>
<accession>A0A845QJM8</accession>
<evidence type="ECO:0000313" key="2">
    <source>
        <dbReference type="EMBL" id="NBH61235.1"/>
    </source>
</evidence>
<dbReference type="InterPro" id="IPR005149">
    <property type="entry name" value="Tscrpt_reg_PadR_N"/>
</dbReference>
<dbReference type="InterPro" id="IPR052509">
    <property type="entry name" value="Metal_resp_DNA-bind_regulator"/>
</dbReference>
<dbReference type="AlphaFoldDB" id="A0A845QJM8"/>
<gene>
    <name evidence="2" type="ORF">D0435_06165</name>
</gene>
<dbReference type="InterPro" id="IPR036388">
    <property type="entry name" value="WH-like_DNA-bd_sf"/>
</dbReference>
<dbReference type="Gene3D" id="1.10.10.10">
    <property type="entry name" value="Winged helix-like DNA-binding domain superfamily/Winged helix DNA-binding domain"/>
    <property type="match status" value="1"/>
</dbReference>
<comment type="caution">
    <text evidence="2">The sequence shown here is derived from an EMBL/GenBank/DDBJ whole genome shotgun (WGS) entry which is preliminary data.</text>
</comment>
<keyword evidence="3" id="KW-1185">Reference proteome</keyword>
<proteinExistence type="predicted"/>
<sequence>MPREKFKTLTEQMYYVLLALQQELCGVDVMEAVRVMTDGRVRLGPGTLYALLGDFQKEGLIEETTGKVAGGKRSYRMTEEGKKRLLQEHQRHQLLVSDFEKYYEEER</sequence>
<protein>
    <submittedName>
        <fullName evidence="2">PadR family transcriptional regulator</fullName>
    </submittedName>
</protein>
<feature type="domain" description="Transcription regulator PadR N-terminal" evidence="1">
    <location>
        <begin position="20"/>
        <end position="85"/>
    </location>
</feature>
<organism evidence="2 3">
    <name type="scientific">Anaerotruncus colihominis</name>
    <dbReference type="NCBI Taxonomy" id="169435"/>
    <lineage>
        <taxon>Bacteria</taxon>
        <taxon>Bacillati</taxon>
        <taxon>Bacillota</taxon>
        <taxon>Clostridia</taxon>
        <taxon>Eubacteriales</taxon>
        <taxon>Oscillospiraceae</taxon>
        <taxon>Anaerotruncus</taxon>
    </lineage>
</organism>
<dbReference type="EMBL" id="QXWK01000010">
    <property type="protein sequence ID" value="NBH61235.1"/>
    <property type="molecule type" value="Genomic_DNA"/>
</dbReference>
<evidence type="ECO:0000259" key="1">
    <source>
        <dbReference type="Pfam" id="PF03551"/>
    </source>
</evidence>
<dbReference type="RefSeq" id="WP_160201519.1">
    <property type="nucleotide sequence ID" value="NZ_QXWK01000010.1"/>
</dbReference>
<dbReference type="PANTHER" id="PTHR33169">
    <property type="entry name" value="PADR-FAMILY TRANSCRIPTIONAL REGULATOR"/>
    <property type="match status" value="1"/>
</dbReference>
<dbReference type="SUPFAM" id="SSF46785">
    <property type="entry name" value="Winged helix' DNA-binding domain"/>
    <property type="match status" value="1"/>
</dbReference>
<dbReference type="PANTHER" id="PTHR33169:SF13">
    <property type="entry name" value="PADR-FAMILY TRANSCRIPTIONAL REGULATOR"/>
    <property type="match status" value="1"/>
</dbReference>
<reference evidence="2 3" key="1">
    <citation type="submission" date="2018-08" db="EMBL/GenBank/DDBJ databases">
        <title>Murine metabolic-syndrome-specific gut microbial biobank.</title>
        <authorList>
            <person name="Liu C."/>
        </authorList>
    </citation>
    <scope>NUCLEOTIDE SEQUENCE [LARGE SCALE GENOMIC DNA]</scope>
    <source>
        <strain evidence="2 3">28</strain>
    </source>
</reference>